<dbReference type="InParanoid" id="A0A1B7N1W8"/>
<proteinExistence type="predicted"/>
<name>A0A1B7N1W8_9AGAM</name>
<protein>
    <submittedName>
        <fullName evidence="1">Uncharacterized protein</fullName>
    </submittedName>
</protein>
<dbReference type="EMBL" id="KV448275">
    <property type="protein sequence ID" value="OAX38811.1"/>
    <property type="molecule type" value="Genomic_DNA"/>
</dbReference>
<dbReference type="OrthoDB" id="270970at2759"/>
<sequence>EDKLLGKDVIDIEFTLKRGEFDGELSSAGGVRGKLYLEMTFYANTPPPLNRLTVFHGRARIMLYHPKAGLYPFLQMRRRHLLDAPLTLHLCSSATRGICPRLRSPEGNQDLRHNPQSRHLNFLCLLLSNTPRRVRSTLSRPFLRKSMLHESPVIW</sequence>
<organism evidence="1 2">
    <name type="scientific">Rhizopogon vinicolor AM-OR11-026</name>
    <dbReference type="NCBI Taxonomy" id="1314800"/>
    <lineage>
        <taxon>Eukaryota</taxon>
        <taxon>Fungi</taxon>
        <taxon>Dikarya</taxon>
        <taxon>Basidiomycota</taxon>
        <taxon>Agaricomycotina</taxon>
        <taxon>Agaricomycetes</taxon>
        <taxon>Agaricomycetidae</taxon>
        <taxon>Boletales</taxon>
        <taxon>Suillineae</taxon>
        <taxon>Rhizopogonaceae</taxon>
        <taxon>Rhizopogon</taxon>
    </lineage>
</organism>
<feature type="non-terminal residue" evidence="1">
    <location>
        <position position="1"/>
    </location>
</feature>
<dbReference type="AlphaFoldDB" id="A0A1B7N1W8"/>
<reference evidence="1 2" key="1">
    <citation type="submission" date="2016-06" db="EMBL/GenBank/DDBJ databases">
        <title>Comparative genomics of the ectomycorrhizal sister species Rhizopogon vinicolor and Rhizopogon vesiculosus (Basidiomycota: Boletales) reveals a divergence of the mating type B locus.</title>
        <authorList>
            <consortium name="DOE Joint Genome Institute"/>
            <person name="Mujic A.B."/>
            <person name="Kuo A."/>
            <person name="Tritt A."/>
            <person name="Lipzen A."/>
            <person name="Chen C."/>
            <person name="Johnson J."/>
            <person name="Sharma A."/>
            <person name="Barry K."/>
            <person name="Grigoriev I.V."/>
            <person name="Spatafora J.W."/>
        </authorList>
    </citation>
    <scope>NUCLEOTIDE SEQUENCE [LARGE SCALE GENOMIC DNA]</scope>
    <source>
        <strain evidence="1 2">AM-OR11-026</strain>
    </source>
</reference>
<keyword evidence="2" id="KW-1185">Reference proteome</keyword>
<evidence type="ECO:0000313" key="1">
    <source>
        <dbReference type="EMBL" id="OAX38811.1"/>
    </source>
</evidence>
<dbReference type="Proteomes" id="UP000092154">
    <property type="component" value="Unassembled WGS sequence"/>
</dbReference>
<accession>A0A1B7N1W8</accession>
<gene>
    <name evidence="1" type="ORF">K503DRAFT_690876</name>
</gene>
<evidence type="ECO:0000313" key="2">
    <source>
        <dbReference type="Proteomes" id="UP000092154"/>
    </source>
</evidence>